<dbReference type="AlphaFoldDB" id="A0A0C9Z4F6"/>
<proteinExistence type="predicted"/>
<dbReference type="Proteomes" id="UP000054018">
    <property type="component" value="Unassembled WGS sequence"/>
</dbReference>
<feature type="region of interest" description="Disordered" evidence="1">
    <location>
        <begin position="14"/>
        <end position="36"/>
    </location>
</feature>
<accession>A0A0C9Z4F6</accession>
<evidence type="ECO:0000256" key="1">
    <source>
        <dbReference type="SAM" id="MobiDB-lite"/>
    </source>
</evidence>
<feature type="compositionally biased region" description="Polar residues" evidence="1">
    <location>
        <begin position="26"/>
        <end position="36"/>
    </location>
</feature>
<dbReference type="EMBL" id="KN833918">
    <property type="protein sequence ID" value="KIK14888.1"/>
    <property type="molecule type" value="Genomic_DNA"/>
</dbReference>
<dbReference type="HOGENOM" id="CLU_2644775_0_0_1"/>
<evidence type="ECO:0000313" key="2">
    <source>
        <dbReference type="EMBL" id="KIK14888.1"/>
    </source>
</evidence>
<reference evidence="2 3" key="1">
    <citation type="submission" date="2014-04" db="EMBL/GenBank/DDBJ databases">
        <authorList>
            <consortium name="DOE Joint Genome Institute"/>
            <person name="Kuo A."/>
            <person name="Kohler A."/>
            <person name="Costa M.D."/>
            <person name="Nagy L.G."/>
            <person name="Floudas D."/>
            <person name="Copeland A."/>
            <person name="Barry K.W."/>
            <person name="Cichocki N."/>
            <person name="Veneault-Fourrey C."/>
            <person name="LaButti K."/>
            <person name="Lindquist E.A."/>
            <person name="Lipzen A."/>
            <person name="Lundell T."/>
            <person name="Morin E."/>
            <person name="Murat C."/>
            <person name="Sun H."/>
            <person name="Tunlid A."/>
            <person name="Henrissat B."/>
            <person name="Grigoriev I.V."/>
            <person name="Hibbett D.S."/>
            <person name="Martin F."/>
            <person name="Nordberg H.P."/>
            <person name="Cantor M.N."/>
            <person name="Hua S.X."/>
        </authorList>
    </citation>
    <scope>NUCLEOTIDE SEQUENCE [LARGE SCALE GENOMIC DNA]</scope>
    <source>
        <strain evidence="2 3">441</strain>
    </source>
</reference>
<name>A0A0C9Z4F6_9AGAM</name>
<keyword evidence="3" id="KW-1185">Reference proteome</keyword>
<organism evidence="2 3">
    <name type="scientific">Pisolithus microcarpus 441</name>
    <dbReference type="NCBI Taxonomy" id="765257"/>
    <lineage>
        <taxon>Eukaryota</taxon>
        <taxon>Fungi</taxon>
        <taxon>Dikarya</taxon>
        <taxon>Basidiomycota</taxon>
        <taxon>Agaricomycotina</taxon>
        <taxon>Agaricomycetes</taxon>
        <taxon>Agaricomycetidae</taxon>
        <taxon>Boletales</taxon>
        <taxon>Sclerodermatineae</taxon>
        <taxon>Pisolithaceae</taxon>
        <taxon>Pisolithus</taxon>
    </lineage>
</organism>
<reference evidence="3" key="2">
    <citation type="submission" date="2015-01" db="EMBL/GenBank/DDBJ databases">
        <title>Evolutionary Origins and Diversification of the Mycorrhizal Mutualists.</title>
        <authorList>
            <consortium name="DOE Joint Genome Institute"/>
            <consortium name="Mycorrhizal Genomics Consortium"/>
            <person name="Kohler A."/>
            <person name="Kuo A."/>
            <person name="Nagy L.G."/>
            <person name="Floudas D."/>
            <person name="Copeland A."/>
            <person name="Barry K.W."/>
            <person name="Cichocki N."/>
            <person name="Veneault-Fourrey C."/>
            <person name="LaButti K."/>
            <person name="Lindquist E.A."/>
            <person name="Lipzen A."/>
            <person name="Lundell T."/>
            <person name="Morin E."/>
            <person name="Murat C."/>
            <person name="Riley R."/>
            <person name="Ohm R."/>
            <person name="Sun H."/>
            <person name="Tunlid A."/>
            <person name="Henrissat B."/>
            <person name="Grigoriev I.V."/>
            <person name="Hibbett D.S."/>
            <person name="Martin F."/>
        </authorList>
    </citation>
    <scope>NUCLEOTIDE SEQUENCE [LARGE SCALE GENOMIC DNA]</scope>
    <source>
        <strain evidence="3">441</strain>
    </source>
</reference>
<feature type="non-terminal residue" evidence="2">
    <location>
        <position position="77"/>
    </location>
</feature>
<evidence type="ECO:0000313" key="3">
    <source>
        <dbReference type="Proteomes" id="UP000054018"/>
    </source>
</evidence>
<dbReference type="OrthoDB" id="2706937at2759"/>
<protein>
    <submittedName>
        <fullName evidence="2">Uncharacterized protein</fullName>
    </submittedName>
</protein>
<sequence length="77" mass="9058">MSFFMNISLLKFPRTSTSPRHRQRDTSTTTHPSLSQTGIRVLLDETFRKVDFSSHLPQHIRRYGPFLGERFCRTKFG</sequence>
<gene>
    <name evidence="2" type="ORF">PISMIDRAFT_687629</name>
</gene>